<dbReference type="Gene3D" id="3.60.20.40">
    <property type="match status" value="1"/>
</dbReference>
<dbReference type="Pfam" id="PF01019">
    <property type="entry name" value="G_glu_transpept"/>
    <property type="match status" value="1"/>
</dbReference>
<accession>A0A073IPZ4</accession>
<sequence length="536" mass="57486">MKFDPLRYKYPSRRTLVYASRGMVATTQPLAAQAGVEAMRRGGNAVDAAVATAAALSVTEPVSNGIGGDAFAIVWSGGRLHGLNSSGWAPALTDAEKIRARYGGSMPLYGWDTVTVPGAPAAWAALSAKFGRLPLTETIEPAIECAENGFPVSPTAALLWKRRIALMKKELRGEKFSHLFEAFTNDGEAPKAGEIWRCRDQARTLEKIAATDAEAFYRGELAERIDKFSRESGGALRADDLAAYAPEWVEPISVNYNGCDVWEMPPNGQGITALMALNVLKRLRLGERDCTRSYHLQIEALKLAFAESLAEVADSSFMRKKVSEMLSEEFAARQAARVDEKRAGLFTSKGGASGGTVYLATADGEGNMVSMIQSNYIGFGSGLCVPGTGIALHGRGNNFSLDAEHPNCIAPRKKPYHTIIPGFITKGGRAVGPFGVMGAFMQPQGHVQLIANMTDFALNPQEALDAPRFQWLSGKKVALEQGVPNHILKELADMGHEVRVDADGTSYGRGQAIIRSEGGALAGATEPRADGYVAVF</sequence>
<dbReference type="RefSeq" id="WP_037977512.1">
    <property type="nucleotide sequence ID" value="NZ_CAMETI010000029.1"/>
</dbReference>
<dbReference type="PRINTS" id="PR01210">
    <property type="entry name" value="GGTRANSPTASE"/>
</dbReference>
<dbReference type="PANTHER" id="PTHR43881:SF1">
    <property type="entry name" value="GAMMA-GLUTAMYLTRANSPEPTIDASE (AFU_ORTHOLOGUE AFUA_4G13580)"/>
    <property type="match status" value="1"/>
</dbReference>
<name>A0A073IPZ4_9BACT</name>
<evidence type="ECO:0000313" key="1">
    <source>
        <dbReference type="EMBL" id="KEJ91645.1"/>
    </source>
</evidence>
<dbReference type="GO" id="GO:0016740">
    <property type="term" value="F:transferase activity"/>
    <property type="evidence" value="ECO:0007669"/>
    <property type="project" value="UniProtKB-KW"/>
</dbReference>
<dbReference type="STRING" id="2754.EH55_08190"/>
<dbReference type="EMBL" id="JMKI01000038">
    <property type="protein sequence ID" value="KEJ91645.1"/>
    <property type="molecule type" value="Genomic_DNA"/>
</dbReference>
<dbReference type="PATRIC" id="fig|2754.20.peg.1730"/>
<dbReference type="PANTHER" id="PTHR43881">
    <property type="entry name" value="GAMMA-GLUTAMYLTRANSPEPTIDASE (AFU_ORTHOLOGUE AFUA_4G13580)"/>
    <property type="match status" value="1"/>
</dbReference>
<reference evidence="1 2" key="1">
    <citation type="submission" date="2014-04" db="EMBL/GenBank/DDBJ databases">
        <title>Draft Genome Sequence of Synergistes jonesii.</title>
        <authorList>
            <person name="Coil D.A."/>
            <person name="Eisen J.A."/>
            <person name="Holland-Moritz H.E."/>
        </authorList>
    </citation>
    <scope>NUCLEOTIDE SEQUENCE [LARGE SCALE GENOMIC DNA]</scope>
    <source>
        <strain evidence="1 2">78-1</strain>
    </source>
</reference>
<gene>
    <name evidence="1" type="ORF">EH55_08190</name>
</gene>
<dbReference type="eggNOG" id="COG0405">
    <property type="taxonomic scope" value="Bacteria"/>
</dbReference>
<dbReference type="GeneID" id="90984207"/>
<dbReference type="SUPFAM" id="SSF56235">
    <property type="entry name" value="N-terminal nucleophile aminohydrolases (Ntn hydrolases)"/>
    <property type="match status" value="1"/>
</dbReference>
<dbReference type="MEROPS" id="T03.025"/>
<dbReference type="InterPro" id="IPR029055">
    <property type="entry name" value="Ntn_hydrolases_N"/>
</dbReference>
<dbReference type="AlphaFoldDB" id="A0A073IPZ4"/>
<dbReference type="InterPro" id="IPR043137">
    <property type="entry name" value="GGT_ssub_C"/>
</dbReference>
<dbReference type="InterPro" id="IPR052896">
    <property type="entry name" value="GGT-like_enzyme"/>
</dbReference>
<proteinExistence type="predicted"/>
<dbReference type="Proteomes" id="UP000027665">
    <property type="component" value="Unassembled WGS sequence"/>
</dbReference>
<dbReference type="OrthoDB" id="9781342at2"/>
<protein>
    <submittedName>
        <fullName evidence="1">Gamma-glutamyltransferase</fullName>
    </submittedName>
</protein>
<keyword evidence="1" id="KW-0808">Transferase</keyword>
<organism evidence="1 2">
    <name type="scientific">Synergistes jonesii</name>
    <dbReference type="NCBI Taxonomy" id="2754"/>
    <lineage>
        <taxon>Bacteria</taxon>
        <taxon>Thermotogati</taxon>
        <taxon>Synergistota</taxon>
        <taxon>Synergistia</taxon>
        <taxon>Synergistales</taxon>
        <taxon>Synergistaceae</taxon>
        <taxon>Synergistes</taxon>
    </lineage>
</organism>
<dbReference type="InterPro" id="IPR043138">
    <property type="entry name" value="GGT_lsub"/>
</dbReference>
<dbReference type="Gene3D" id="1.10.246.130">
    <property type="match status" value="1"/>
</dbReference>
<keyword evidence="2" id="KW-1185">Reference proteome</keyword>
<comment type="caution">
    <text evidence="1">The sequence shown here is derived from an EMBL/GenBank/DDBJ whole genome shotgun (WGS) entry which is preliminary data.</text>
</comment>
<evidence type="ECO:0000313" key="2">
    <source>
        <dbReference type="Proteomes" id="UP000027665"/>
    </source>
</evidence>